<dbReference type="GO" id="GO:0005737">
    <property type="term" value="C:cytoplasm"/>
    <property type="evidence" value="ECO:0007669"/>
    <property type="project" value="TreeGrafter"/>
</dbReference>
<accession>A0A9P4LT47</accession>
<keyword evidence="4" id="KW-1185">Reference proteome</keyword>
<dbReference type="Proteomes" id="UP000799776">
    <property type="component" value="Unassembled WGS sequence"/>
</dbReference>
<dbReference type="AlphaFoldDB" id="A0A9P4LT47"/>
<evidence type="ECO:0000313" key="4">
    <source>
        <dbReference type="Proteomes" id="UP000799776"/>
    </source>
</evidence>
<proteinExistence type="predicted"/>
<dbReference type="CDD" id="cd19077">
    <property type="entry name" value="AKR_AKR8A1-2"/>
    <property type="match status" value="1"/>
</dbReference>
<dbReference type="SUPFAM" id="SSF51430">
    <property type="entry name" value="NAD(P)-linked oxidoreductase"/>
    <property type="match status" value="1"/>
</dbReference>
<dbReference type="PANTHER" id="PTHR43625:SF78">
    <property type="entry name" value="PYRIDOXAL REDUCTASE-RELATED"/>
    <property type="match status" value="1"/>
</dbReference>
<dbReference type="InterPro" id="IPR023210">
    <property type="entry name" value="NADP_OxRdtase_dom"/>
</dbReference>
<dbReference type="PANTHER" id="PTHR43625">
    <property type="entry name" value="AFLATOXIN B1 ALDEHYDE REDUCTASE"/>
    <property type="match status" value="1"/>
</dbReference>
<reference evidence="3" key="1">
    <citation type="journal article" date="2020" name="Stud. Mycol.">
        <title>101 Dothideomycetes genomes: a test case for predicting lifestyles and emergence of pathogens.</title>
        <authorList>
            <person name="Haridas S."/>
            <person name="Albert R."/>
            <person name="Binder M."/>
            <person name="Bloem J."/>
            <person name="Labutti K."/>
            <person name="Salamov A."/>
            <person name="Andreopoulos B."/>
            <person name="Baker S."/>
            <person name="Barry K."/>
            <person name="Bills G."/>
            <person name="Bluhm B."/>
            <person name="Cannon C."/>
            <person name="Castanera R."/>
            <person name="Culley D."/>
            <person name="Daum C."/>
            <person name="Ezra D."/>
            <person name="Gonzalez J."/>
            <person name="Henrissat B."/>
            <person name="Kuo A."/>
            <person name="Liang C."/>
            <person name="Lipzen A."/>
            <person name="Lutzoni F."/>
            <person name="Magnuson J."/>
            <person name="Mondo S."/>
            <person name="Nolan M."/>
            <person name="Ohm R."/>
            <person name="Pangilinan J."/>
            <person name="Park H.-J."/>
            <person name="Ramirez L."/>
            <person name="Alfaro M."/>
            <person name="Sun H."/>
            <person name="Tritt A."/>
            <person name="Yoshinaga Y."/>
            <person name="Zwiers L.-H."/>
            <person name="Turgeon B."/>
            <person name="Goodwin S."/>
            <person name="Spatafora J."/>
            <person name="Crous P."/>
            <person name="Grigoriev I."/>
        </authorList>
    </citation>
    <scope>NUCLEOTIDE SEQUENCE</scope>
    <source>
        <strain evidence="3">CBS 121410</strain>
    </source>
</reference>
<dbReference type="GO" id="GO:0016491">
    <property type="term" value="F:oxidoreductase activity"/>
    <property type="evidence" value="ECO:0007669"/>
    <property type="project" value="UniProtKB-KW"/>
</dbReference>
<protein>
    <submittedName>
        <fullName evidence="3">Aldo/keto reductase</fullName>
    </submittedName>
</protein>
<sequence>MEEILGKDVGSTGFGLMGLTWRAQPQPKEDSIKAMKAAYDAGAYFWNGGEFYGSPEYNSLHLVNEYFTKYPEHAENVVLSIKGGLKANELMPDGSPENVRRSVDECLRILDGKKKIDVFECARVDPDTPLETTIGTLAEYVKAGKIGGIGLSEVKADTIKRAAKVHPIASVEVEFSLYATDILTNGVTQTCTELDIPVVAYSPLGRGFLTGQIKTIDDIPEGDFRRHMPRFQPEVFDDNLKLAHEVEVLAKRKHATVGQIALAWVKAHNKREGRGHIIPIPGATTPERIQENMKEITLHKEDMTVLDGVLKKVEVKGGRYPEQQSKYTEG</sequence>
<dbReference type="OrthoDB" id="37537at2759"/>
<dbReference type="Pfam" id="PF00248">
    <property type="entry name" value="Aldo_ket_red"/>
    <property type="match status" value="1"/>
</dbReference>
<evidence type="ECO:0000259" key="2">
    <source>
        <dbReference type="Pfam" id="PF00248"/>
    </source>
</evidence>
<organism evidence="3 4">
    <name type="scientific">Saccharata proteae CBS 121410</name>
    <dbReference type="NCBI Taxonomy" id="1314787"/>
    <lineage>
        <taxon>Eukaryota</taxon>
        <taxon>Fungi</taxon>
        <taxon>Dikarya</taxon>
        <taxon>Ascomycota</taxon>
        <taxon>Pezizomycotina</taxon>
        <taxon>Dothideomycetes</taxon>
        <taxon>Dothideomycetes incertae sedis</taxon>
        <taxon>Botryosphaeriales</taxon>
        <taxon>Saccharataceae</taxon>
        <taxon>Saccharata</taxon>
    </lineage>
</organism>
<name>A0A9P4LT47_9PEZI</name>
<dbReference type="InterPro" id="IPR050791">
    <property type="entry name" value="Aldo-Keto_reductase"/>
</dbReference>
<evidence type="ECO:0000313" key="3">
    <source>
        <dbReference type="EMBL" id="KAF2085185.1"/>
    </source>
</evidence>
<gene>
    <name evidence="3" type="ORF">K490DRAFT_75417</name>
</gene>
<evidence type="ECO:0000256" key="1">
    <source>
        <dbReference type="ARBA" id="ARBA00023002"/>
    </source>
</evidence>
<feature type="domain" description="NADP-dependent oxidoreductase" evidence="2">
    <location>
        <begin position="13"/>
        <end position="309"/>
    </location>
</feature>
<comment type="caution">
    <text evidence="3">The sequence shown here is derived from an EMBL/GenBank/DDBJ whole genome shotgun (WGS) entry which is preliminary data.</text>
</comment>
<dbReference type="EMBL" id="ML978733">
    <property type="protein sequence ID" value="KAF2085185.1"/>
    <property type="molecule type" value="Genomic_DNA"/>
</dbReference>
<dbReference type="InterPro" id="IPR036812">
    <property type="entry name" value="NAD(P)_OxRdtase_dom_sf"/>
</dbReference>
<dbReference type="Gene3D" id="3.20.20.100">
    <property type="entry name" value="NADP-dependent oxidoreductase domain"/>
    <property type="match status" value="1"/>
</dbReference>
<keyword evidence="1" id="KW-0560">Oxidoreductase</keyword>